<evidence type="ECO:0000313" key="3">
    <source>
        <dbReference type="EMBL" id="RUQ87652.1"/>
    </source>
</evidence>
<organism evidence="2 4">
    <name type="scientific">Labedella gwakjiensis</name>
    <dbReference type="NCBI Taxonomy" id="390269"/>
    <lineage>
        <taxon>Bacteria</taxon>
        <taxon>Bacillati</taxon>
        <taxon>Actinomycetota</taxon>
        <taxon>Actinomycetes</taxon>
        <taxon>Micrococcales</taxon>
        <taxon>Microbacteriaceae</taxon>
        <taxon>Labedella</taxon>
    </lineage>
</organism>
<dbReference type="AlphaFoldDB" id="A0A2P8GUY7"/>
<proteinExistence type="predicted"/>
<sequence length="351" mass="36515">MQELVGRLTALDAEATETLKVISYFDALVDGHAGIDVLLRGAAILSGCTVGFTADGHTVRVDASGSRLPAAAAVPGPVSGSRSHGFGDGGRAWIEREGPAHANDEMILERLALALDIAVERASPAAASRRALATLIDRDVPSDDRVQAAARLRLDTSARARYRVVVTPAAAAPTGVSAVVTTVAGRVRVVVRDADDTLEAGDEAEADITRGAARIGIGTAAAATGLDDSWISALLALRLSSPREPVVHADRLGALLLLAELSDARAGEVPDAEAVASLIRSQPRAERLLEVLAVTDSLRAVATELGLHHSTVQARVVALADELGYDVRSAPGRSRLALALALRRLATNRFT</sequence>
<name>A0A2P8GUY7_9MICO</name>
<dbReference type="Gene3D" id="1.10.10.2840">
    <property type="entry name" value="PucR C-terminal helix-turn-helix domain"/>
    <property type="match status" value="1"/>
</dbReference>
<dbReference type="InterPro" id="IPR042070">
    <property type="entry name" value="PucR_C-HTH_sf"/>
</dbReference>
<evidence type="ECO:0000313" key="2">
    <source>
        <dbReference type="EMBL" id="PSL37763.1"/>
    </source>
</evidence>
<reference evidence="2 4" key="1">
    <citation type="submission" date="2018-03" db="EMBL/GenBank/DDBJ databases">
        <title>Genomic Encyclopedia of Archaeal and Bacterial Type Strains, Phase II (KMG-II): from individual species to whole genera.</title>
        <authorList>
            <person name="Goeker M."/>
        </authorList>
    </citation>
    <scope>NUCLEOTIDE SEQUENCE [LARGE SCALE GENOMIC DNA]</scope>
    <source>
        <strain evidence="2 4">DSM 21548</strain>
    </source>
</reference>
<dbReference type="EMBL" id="RZGY01000001">
    <property type="protein sequence ID" value="RUQ87652.1"/>
    <property type="molecule type" value="Genomic_DNA"/>
</dbReference>
<gene>
    <name evidence="2" type="ORF">CLV49_1370</name>
    <name evidence="3" type="ORF">ELQ93_12345</name>
</gene>
<accession>A0A2P8GUY7</accession>
<comment type="caution">
    <text evidence="2">The sequence shown here is derived from an EMBL/GenBank/DDBJ whole genome shotgun (WGS) entry which is preliminary data.</text>
</comment>
<dbReference type="InterPro" id="IPR025736">
    <property type="entry name" value="PucR_C-HTH_dom"/>
</dbReference>
<dbReference type="OrthoDB" id="5051269at2"/>
<evidence type="ECO:0000313" key="5">
    <source>
        <dbReference type="Proteomes" id="UP000268291"/>
    </source>
</evidence>
<dbReference type="Proteomes" id="UP000268291">
    <property type="component" value="Unassembled WGS sequence"/>
</dbReference>
<reference evidence="3 5" key="2">
    <citation type="submission" date="2018-12" db="EMBL/GenBank/DDBJ databases">
        <authorList>
            <person name="hu s."/>
            <person name="Xu Y."/>
            <person name="Xu B."/>
            <person name="Li F."/>
        </authorList>
    </citation>
    <scope>NUCLEOTIDE SEQUENCE [LARGE SCALE GENOMIC DNA]</scope>
    <source>
        <strain evidence="3 5">KSW2-17</strain>
    </source>
</reference>
<evidence type="ECO:0000313" key="4">
    <source>
        <dbReference type="Proteomes" id="UP000241203"/>
    </source>
</evidence>
<feature type="domain" description="PucR C-terminal helix-turn-helix" evidence="1">
    <location>
        <begin position="291"/>
        <end position="341"/>
    </location>
</feature>
<dbReference type="Proteomes" id="UP000241203">
    <property type="component" value="Unassembled WGS sequence"/>
</dbReference>
<dbReference type="EMBL" id="PYAU01000001">
    <property type="protein sequence ID" value="PSL37763.1"/>
    <property type="molecule type" value="Genomic_DNA"/>
</dbReference>
<dbReference type="Pfam" id="PF13556">
    <property type="entry name" value="HTH_30"/>
    <property type="match status" value="1"/>
</dbReference>
<protein>
    <submittedName>
        <fullName evidence="2">PucR-like helix-turn-helix protein</fullName>
    </submittedName>
</protein>
<keyword evidence="5" id="KW-1185">Reference proteome</keyword>
<dbReference type="RefSeq" id="WP_106562866.1">
    <property type="nucleotide sequence ID" value="NZ_PYAU01000001.1"/>
</dbReference>
<evidence type="ECO:0000259" key="1">
    <source>
        <dbReference type="Pfam" id="PF13556"/>
    </source>
</evidence>